<reference evidence="3" key="1">
    <citation type="submission" date="2016-10" db="EMBL/GenBank/DDBJ databases">
        <authorList>
            <person name="Varghese N."/>
        </authorList>
    </citation>
    <scope>NUCLEOTIDE SEQUENCE [LARGE SCALE GENOMIC DNA]</scope>
    <source>
        <strain evidence="3">DSM 17980</strain>
    </source>
</reference>
<sequence length="394" mass="42519">MAGALAGVRVCDLSRVLAGPFCTMTLGDLGADVIKVESLQGDDTRAWGPPFVGEHSAYFLSANRNKRSIAVDLKSPEGLEVVRRLAQTSDVVIENFRPGKAAELGLGYAELARHNPGLVYCSISGFGQTGPYRDLPGYDFVVQAMSGLMSVTGFPDGPPTKVGVAVGDVFTGLFAAVAILAALRHRDRTGEGQHIDLALMDAQIAALVNIASNALAGVVPGRLGNAHPSIVPYQTFPASDGEFAVAVGNDGQFRRLCAALGHPEWAEDPRFRTNPDRVAHRDALIPLLEEAFRRRDRKHWMEVLTEAEIPCGPIQTVDEVFRDPHVLSRGMLRTVARPDGAETRLVGSPLHLSATPVDTYRHPPRVGEHTDEVLRELGYGEADLARLRARGCVR</sequence>
<dbReference type="eggNOG" id="COG1804">
    <property type="taxonomic scope" value="Bacteria"/>
</dbReference>
<evidence type="ECO:0000256" key="1">
    <source>
        <dbReference type="ARBA" id="ARBA00022679"/>
    </source>
</evidence>
<evidence type="ECO:0000313" key="3">
    <source>
        <dbReference type="Proteomes" id="UP000183508"/>
    </source>
</evidence>
<dbReference type="RefSeq" id="WP_074955821.1">
    <property type="nucleotide sequence ID" value="NZ_FPBV01000025.1"/>
</dbReference>
<keyword evidence="3" id="KW-1185">Reference proteome</keyword>
<dbReference type="Proteomes" id="UP000183508">
    <property type="component" value="Unassembled WGS sequence"/>
</dbReference>
<organism evidence="2 3">
    <name type="scientific">Alicyclobacillus macrosporangiidus</name>
    <dbReference type="NCBI Taxonomy" id="392015"/>
    <lineage>
        <taxon>Bacteria</taxon>
        <taxon>Bacillati</taxon>
        <taxon>Bacillota</taxon>
        <taxon>Bacilli</taxon>
        <taxon>Bacillales</taxon>
        <taxon>Alicyclobacillaceae</taxon>
        <taxon>Alicyclobacillus</taxon>
    </lineage>
</organism>
<dbReference type="AlphaFoldDB" id="A0A1I7L590"/>
<dbReference type="InterPro" id="IPR050483">
    <property type="entry name" value="CoA-transferase_III_domain"/>
</dbReference>
<dbReference type="EMBL" id="FPBV01000025">
    <property type="protein sequence ID" value="SFV04851.1"/>
    <property type="molecule type" value="Genomic_DNA"/>
</dbReference>
<dbReference type="Pfam" id="PF02515">
    <property type="entry name" value="CoA_transf_3"/>
    <property type="match status" value="1"/>
</dbReference>
<dbReference type="InterPro" id="IPR003673">
    <property type="entry name" value="CoA-Trfase_fam_III"/>
</dbReference>
<accession>A0A1I7L590</accession>
<dbReference type="GO" id="GO:0008410">
    <property type="term" value="F:CoA-transferase activity"/>
    <property type="evidence" value="ECO:0007669"/>
    <property type="project" value="TreeGrafter"/>
</dbReference>
<name>A0A1I7L590_9BACL</name>
<dbReference type="Gene3D" id="3.30.1540.10">
    <property type="entry name" value="formyl-coa transferase, domain 3"/>
    <property type="match status" value="1"/>
</dbReference>
<protein>
    <submittedName>
        <fullName evidence="2">Formyl-CoA transferase</fullName>
    </submittedName>
</protein>
<dbReference type="OrthoDB" id="9797653at2"/>
<gene>
    <name evidence="2" type="ORF">SAMN05421543_12526</name>
</gene>
<evidence type="ECO:0000313" key="2">
    <source>
        <dbReference type="EMBL" id="SFV04851.1"/>
    </source>
</evidence>
<dbReference type="InterPro" id="IPR044855">
    <property type="entry name" value="CoA-Trfase_III_dom3_sf"/>
</dbReference>
<dbReference type="PANTHER" id="PTHR48207">
    <property type="entry name" value="SUCCINATE--HYDROXYMETHYLGLUTARATE COA-TRANSFERASE"/>
    <property type="match status" value="1"/>
</dbReference>
<dbReference type="PANTHER" id="PTHR48207:SF3">
    <property type="entry name" value="SUCCINATE--HYDROXYMETHYLGLUTARATE COA-TRANSFERASE"/>
    <property type="match status" value="1"/>
</dbReference>
<dbReference type="Gene3D" id="3.40.50.10540">
    <property type="entry name" value="Crotonobetainyl-coa:carnitine coa-transferase, domain 1"/>
    <property type="match status" value="1"/>
</dbReference>
<dbReference type="SUPFAM" id="SSF89796">
    <property type="entry name" value="CoA-transferase family III (CaiB/BaiF)"/>
    <property type="match status" value="1"/>
</dbReference>
<proteinExistence type="predicted"/>
<keyword evidence="1 2" id="KW-0808">Transferase</keyword>
<dbReference type="STRING" id="392015.SAMN05421543_12526"/>
<dbReference type="InterPro" id="IPR023606">
    <property type="entry name" value="CoA-Trfase_III_dom_1_sf"/>
</dbReference>